<dbReference type="AlphaFoldDB" id="A0A916K255"/>
<proteinExistence type="predicted"/>
<name>A0A916K255_9MICO</name>
<dbReference type="RefSeq" id="WP_236022084.1">
    <property type="nucleotide sequence ID" value="NZ_CAJVAP010000023.1"/>
</dbReference>
<dbReference type="EMBL" id="CAJVAP010000023">
    <property type="protein sequence ID" value="CAG7616008.1"/>
    <property type="molecule type" value="Genomic_DNA"/>
</dbReference>
<comment type="caution">
    <text evidence="3">The sequence shown here is derived from an EMBL/GenBank/DDBJ whole genome shotgun (WGS) entry which is preliminary data.</text>
</comment>
<dbReference type="InterPro" id="IPR000905">
    <property type="entry name" value="Gcp-like_dom"/>
</dbReference>
<feature type="domain" description="Gcp-like" evidence="2">
    <location>
        <begin position="76"/>
        <end position="172"/>
    </location>
</feature>
<reference evidence="3" key="1">
    <citation type="submission" date="2021-06" db="EMBL/GenBank/DDBJ databases">
        <authorList>
            <person name="Criscuolo A."/>
        </authorList>
    </citation>
    <scope>NUCLEOTIDE SEQUENCE</scope>
    <source>
        <strain evidence="3">CIP111803</strain>
    </source>
</reference>
<accession>A0A916K255</accession>
<dbReference type="GO" id="GO:0002949">
    <property type="term" value="P:tRNA threonylcarbamoyladenosine modification"/>
    <property type="evidence" value="ECO:0007669"/>
    <property type="project" value="InterPro"/>
</dbReference>
<evidence type="ECO:0000313" key="4">
    <source>
        <dbReference type="Proteomes" id="UP000693892"/>
    </source>
</evidence>
<sequence length="250" mass="25434">MNEGALRGTASNDGAPNDGAEIQDPAPRGVSAPELGAQTLLAIDTALGTSVALGVGGGAGGTPGGRIFEVASDDPRGHTEAIGVLISQVFEIAESSPTEVTGVVVGIGPGPFTGLRVGIAAAHAFAAGRGVPLLPLQGHEAVALAVLEAGAAAPGLRVVQDAKRRELFVTEYAGLDWAGIPVRTVDPHLAAREGFAARPGDVWPERIPAAGLVRLAARRLAAGRGFESDRALYLRTPDVFPPAVRKRVST</sequence>
<dbReference type="Proteomes" id="UP000693892">
    <property type="component" value="Unassembled WGS sequence"/>
</dbReference>
<organism evidence="3 4">
    <name type="scientific">Leucobacter soli</name>
    <dbReference type="NCBI Taxonomy" id="2812850"/>
    <lineage>
        <taxon>Bacteria</taxon>
        <taxon>Bacillati</taxon>
        <taxon>Actinomycetota</taxon>
        <taxon>Actinomycetes</taxon>
        <taxon>Micrococcales</taxon>
        <taxon>Microbacteriaceae</taxon>
        <taxon>Leucobacter</taxon>
    </lineage>
</organism>
<gene>
    <name evidence="3" type="ORF">LEUCIP111803_01939</name>
</gene>
<feature type="region of interest" description="Disordered" evidence="1">
    <location>
        <begin position="1"/>
        <end position="31"/>
    </location>
</feature>
<evidence type="ECO:0000313" key="3">
    <source>
        <dbReference type="EMBL" id="CAG7616008.1"/>
    </source>
</evidence>
<dbReference type="NCBIfam" id="TIGR03725">
    <property type="entry name" value="T6A_YeaZ"/>
    <property type="match status" value="1"/>
</dbReference>
<keyword evidence="4" id="KW-1185">Reference proteome</keyword>
<evidence type="ECO:0000259" key="2">
    <source>
        <dbReference type="Pfam" id="PF00814"/>
    </source>
</evidence>
<evidence type="ECO:0000256" key="1">
    <source>
        <dbReference type="SAM" id="MobiDB-lite"/>
    </source>
</evidence>
<dbReference type="InterPro" id="IPR022496">
    <property type="entry name" value="T6A_TsaB"/>
</dbReference>
<dbReference type="Pfam" id="PF00814">
    <property type="entry name" value="TsaD"/>
    <property type="match status" value="1"/>
</dbReference>
<protein>
    <recommendedName>
        <fullName evidence="2">Gcp-like domain-containing protein</fullName>
    </recommendedName>
</protein>